<dbReference type="Proteomes" id="UP001155128">
    <property type="component" value="Unassembled WGS sequence"/>
</dbReference>
<keyword evidence="2" id="KW-1185">Reference proteome</keyword>
<comment type="caution">
    <text evidence="1">The sequence shown here is derived from an EMBL/GenBank/DDBJ whole genome shotgun (WGS) entry which is preliminary data.</text>
</comment>
<dbReference type="EMBL" id="JAMSHT010000001">
    <property type="protein sequence ID" value="MCM8556807.1"/>
    <property type="molecule type" value="Genomic_DNA"/>
</dbReference>
<protein>
    <submittedName>
        <fullName evidence="1">Uncharacterized protein</fullName>
    </submittedName>
</protein>
<name>A0A9X2EG01_9SPHN</name>
<reference evidence="1" key="1">
    <citation type="submission" date="2022-06" db="EMBL/GenBank/DDBJ databases">
        <title>Sphingomicrobium sedimins sp. nov., a marine bacterium isolated from tidal flat.</title>
        <authorList>
            <person name="Kim C.-H."/>
            <person name="Yoo Y."/>
            <person name="Kim J.-J."/>
        </authorList>
    </citation>
    <scope>NUCLEOTIDE SEQUENCE</scope>
    <source>
        <strain evidence="1">GRR-S6-50</strain>
    </source>
</reference>
<proteinExistence type="predicted"/>
<organism evidence="1 2">
    <name type="scientific">Sphingomicrobium sediminis</name>
    <dbReference type="NCBI Taxonomy" id="2950949"/>
    <lineage>
        <taxon>Bacteria</taxon>
        <taxon>Pseudomonadati</taxon>
        <taxon>Pseudomonadota</taxon>
        <taxon>Alphaproteobacteria</taxon>
        <taxon>Sphingomonadales</taxon>
        <taxon>Sphingomonadaceae</taxon>
        <taxon>Sphingomicrobium</taxon>
    </lineage>
</organism>
<dbReference type="AlphaFoldDB" id="A0A9X2EG01"/>
<gene>
    <name evidence="1" type="ORF">NDO55_03115</name>
</gene>
<evidence type="ECO:0000313" key="2">
    <source>
        <dbReference type="Proteomes" id="UP001155128"/>
    </source>
</evidence>
<evidence type="ECO:0000313" key="1">
    <source>
        <dbReference type="EMBL" id="MCM8556807.1"/>
    </source>
</evidence>
<sequence>MAGVSCLAGAAIAQDANEMIDFGDDTSQWANDGECDDWRFQGDGMATFLDEESVGHDATDCRAGYEAGALTIRTEPYDPDEAIDAMVADVVEVSSYERAMLPYRLVAEPNAEAMATIDFGDDSGAYPEDGECDDPRFEGPGASGFGDNYDAHGDATDCRTMYEAGNVRHATFGFAPYQERPRPGLIDFGDDSSYAANDEQCDDPRFVGGRMALYLSAVDIRSDASDCRALYLRGQITVR</sequence>
<accession>A0A9X2EG01</accession>
<dbReference type="RefSeq" id="WP_252112322.1">
    <property type="nucleotide sequence ID" value="NZ_JAMSHT010000001.1"/>
</dbReference>